<organism evidence="1 2">
    <name type="scientific">Joostella atrarenae</name>
    <dbReference type="NCBI Taxonomy" id="679257"/>
    <lineage>
        <taxon>Bacteria</taxon>
        <taxon>Pseudomonadati</taxon>
        <taxon>Bacteroidota</taxon>
        <taxon>Flavobacteriia</taxon>
        <taxon>Flavobacteriales</taxon>
        <taxon>Flavobacteriaceae</taxon>
        <taxon>Joostella</taxon>
    </lineage>
</organism>
<dbReference type="EMBL" id="JAETXX010000001">
    <property type="protein sequence ID" value="MCF8713846.1"/>
    <property type="molecule type" value="Genomic_DNA"/>
</dbReference>
<evidence type="ECO:0000313" key="2">
    <source>
        <dbReference type="Proteomes" id="UP000829517"/>
    </source>
</evidence>
<reference evidence="1 2" key="1">
    <citation type="submission" date="2021-01" db="EMBL/GenBank/DDBJ databases">
        <title>Genome sequencing of Joostella atrarenae M1-2 (= KCTC 23194).</title>
        <authorList>
            <person name="Zakaria M.R."/>
            <person name="Lam M.Q."/>
            <person name="Chong C.S."/>
        </authorList>
    </citation>
    <scope>NUCLEOTIDE SEQUENCE [LARGE SCALE GENOMIC DNA]</scope>
    <source>
        <strain evidence="1 2">M1-2</strain>
    </source>
</reference>
<dbReference type="Proteomes" id="UP000829517">
    <property type="component" value="Unassembled WGS sequence"/>
</dbReference>
<keyword evidence="2" id="KW-1185">Reference proteome</keyword>
<comment type="caution">
    <text evidence="1">The sequence shown here is derived from an EMBL/GenBank/DDBJ whole genome shotgun (WGS) entry which is preliminary data.</text>
</comment>
<dbReference type="Pfam" id="PF15890">
    <property type="entry name" value="Peptidase_Mx1"/>
    <property type="match status" value="1"/>
</dbReference>
<proteinExistence type="predicted"/>
<sequence>MKLNNIIYSFFLMLLFSACDSEKSLEESILDTSQPALSELDVWLRDSYISPYNIEVLYEWDDNQVTQSRYLYPPTEENVKPLMEQILDIWINSYSEVGGDDFVKEIAPRQIVLVGGYNVNPSGTITLGLAESGNKITLFRVDDLDFSDLEQTRRFFKTIQHEYCHILNQNKVFSESFGDITPSGYDGDWHLTSTEDAREEGFITNYAKSRDSEDFAEMTSVMLTNSKEEYEAIIASIESETAVADLRAKEAIVADYFLKEWAIDIYELQAINYNKLIALTQN</sequence>
<evidence type="ECO:0000313" key="1">
    <source>
        <dbReference type="EMBL" id="MCF8713846.1"/>
    </source>
</evidence>
<dbReference type="PROSITE" id="PS51257">
    <property type="entry name" value="PROKAR_LIPOPROTEIN"/>
    <property type="match status" value="1"/>
</dbReference>
<name>A0ABS9J082_9FLAO</name>
<dbReference type="RefSeq" id="WP_236957804.1">
    <property type="nucleotide sequence ID" value="NZ_JAETXX010000001.1"/>
</dbReference>
<dbReference type="NCBIfam" id="TIGR04549">
    <property type="entry name" value="LP_HExxH_w_tonB"/>
    <property type="match status" value="1"/>
</dbReference>
<accession>A0ABS9J082</accession>
<gene>
    <name evidence="1" type="ORF">JM658_03315</name>
</gene>
<dbReference type="InterPro" id="IPR030890">
    <property type="entry name" value="LP_HExxH_w_TonB"/>
</dbReference>
<protein>
    <submittedName>
        <fullName evidence="1">Zinc-binding metallopeptidase</fullName>
    </submittedName>
</protein>
<dbReference type="Gene3D" id="3.40.390.70">
    <property type="match status" value="1"/>
</dbReference>